<sequence>MTSHTDTTDTTGTTNTTVASGTTGTTAGMGPRGANDPGDTGSWELHRRFLLRVAGLPVEAVAGLRDEPARDWAVRVLDAEAELASLAVALDEPLTALVTGVEDPRRRREVLAVRRDVFNGRLPRDPQAVRTVAEYADAANVPGGASGNDSEAAGENAHTTGELLLGWLKWRTALAALEDEGGPLLADGLARTRAALRTAAGEERLRHGLVLASPTLDAQLDAFIADPAPVPDKRARKKERSLLAYLYRTACKTSPFSTFTGVADGRFTDDAGPECGAGGPWTSHPRLNVVVLARLAELIAADPERRAALPVAVSAGWELDEDRVRYVRRSVTAGDDNAAVSFDAAHDRLFFLRRHGILERMLGLFAGGASLRYGELREWLAAETGAPPEEAARYPATLLDLGILRMTGLETDVHAPDPLRAFQDALRALDRDWADATALRLDAAAACVRDYPAAGAAERRALLRRLRAELLTVQVELGAEDPSLPQTLLYEDVSAQPVTADLDRWTDLAAAPLRALDRMLPAFDVALPQRLVLKGFFLARYGRGGRCDDLLRLVHDFHEDVFTQYLQFTSLKSPYLEDGSHAPEENWLGMPEVTALDRARAAFTGRMRGLWAAHPEGAAELALDEETVTAVAAELAPLGSPFAPHSHFVQLADRVGDPLVVLNNSYGGLSFPFTRFTHCFDGPARPAAPTAETLAAGPADATEGDATEGDPGATAMTDGLREALRAWQPPGAVFAEVTAGSATTNLNLHGRLTDHEIVCPGESSTAPPEARLDLDDLYAEHDEAADRLVLRSRRLGREVVPLYLGYLVPMVLPEVPRTLLLFSPTSRSRPDAWRGVPEAPAVDGVTTRPRVRYRSLVLHRRRWTAAPGALPVREPGTGEAASFLAWQRWRRRHGLPERVFATVRAAESGDGAAAAFGGGVKPQYVDFASPLSLLALEGLLAAGPARTVFEEMLPGQDALHVRSPRGRHVAELALEIVPTAPREPADQAAAGPERHGRQDPRA</sequence>
<dbReference type="RefSeq" id="WP_075017842.1">
    <property type="nucleotide sequence ID" value="NZ_FODD01000034.1"/>
</dbReference>
<feature type="region of interest" description="Disordered" evidence="1">
    <location>
        <begin position="978"/>
        <end position="1002"/>
    </location>
</feature>
<name>A0A1H8RDP8_9ACTN</name>
<feature type="region of interest" description="Disordered" evidence="1">
    <location>
        <begin position="687"/>
        <end position="715"/>
    </location>
</feature>
<keyword evidence="4" id="KW-1185">Reference proteome</keyword>
<accession>A0A1H8RDP8</accession>
<organism evidence="3 4">
    <name type="scientific">Actinacidiphila rubida</name>
    <dbReference type="NCBI Taxonomy" id="310780"/>
    <lineage>
        <taxon>Bacteria</taxon>
        <taxon>Bacillati</taxon>
        <taxon>Actinomycetota</taxon>
        <taxon>Actinomycetes</taxon>
        <taxon>Kitasatosporales</taxon>
        <taxon>Streptomycetaceae</taxon>
        <taxon>Actinacidiphila</taxon>
    </lineage>
</organism>
<feature type="domain" description="Lantibiotic dehydratase N-terminal" evidence="2">
    <location>
        <begin position="203"/>
        <end position="901"/>
    </location>
</feature>
<feature type="compositionally biased region" description="Low complexity" evidence="1">
    <location>
        <begin position="1"/>
        <end position="29"/>
    </location>
</feature>
<feature type="region of interest" description="Disordered" evidence="1">
    <location>
        <begin position="1"/>
        <end position="41"/>
    </location>
</feature>
<evidence type="ECO:0000256" key="1">
    <source>
        <dbReference type="SAM" id="MobiDB-lite"/>
    </source>
</evidence>
<dbReference type="STRING" id="310780.SAMN05216267_103429"/>
<evidence type="ECO:0000313" key="4">
    <source>
        <dbReference type="Proteomes" id="UP000181951"/>
    </source>
</evidence>
<reference evidence="3 4" key="1">
    <citation type="submission" date="2016-10" db="EMBL/GenBank/DDBJ databases">
        <authorList>
            <person name="de Groot N.N."/>
        </authorList>
    </citation>
    <scope>NUCLEOTIDE SEQUENCE [LARGE SCALE GENOMIC DNA]</scope>
    <source>
        <strain evidence="3 4">CGMCC 4.2026</strain>
    </source>
</reference>
<evidence type="ECO:0000259" key="2">
    <source>
        <dbReference type="Pfam" id="PF04738"/>
    </source>
</evidence>
<dbReference type="EMBL" id="FODD01000034">
    <property type="protein sequence ID" value="SEO64629.1"/>
    <property type="molecule type" value="Genomic_DNA"/>
</dbReference>
<proteinExistence type="predicted"/>
<evidence type="ECO:0000313" key="3">
    <source>
        <dbReference type="EMBL" id="SEO64629.1"/>
    </source>
</evidence>
<dbReference type="InterPro" id="IPR006827">
    <property type="entry name" value="Lant_deHydtase_N"/>
</dbReference>
<dbReference type="AlphaFoldDB" id="A0A1H8RDP8"/>
<dbReference type="Pfam" id="PF04738">
    <property type="entry name" value="Lant_dehydr_N"/>
    <property type="match status" value="1"/>
</dbReference>
<protein>
    <submittedName>
        <fullName evidence="3">Lantibiotic dehydratase, C terminus</fullName>
    </submittedName>
</protein>
<gene>
    <name evidence="3" type="ORF">SAMN05216267_103429</name>
</gene>
<dbReference type="Proteomes" id="UP000181951">
    <property type="component" value="Unassembled WGS sequence"/>
</dbReference>
<feature type="compositionally biased region" description="Basic and acidic residues" evidence="1">
    <location>
        <begin position="992"/>
        <end position="1002"/>
    </location>
</feature>